<dbReference type="EMBL" id="AJVK01020381">
    <property type="status" value="NOT_ANNOTATED_CDS"/>
    <property type="molecule type" value="Genomic_DNA"/>
</dbReference>
<dbReference type="InterPro" id="IPR032675">
    <property type="entry name" value="LRR_dom_sf"/>
</dbReference>
<dbReference type="AlphaFoldDB" id="A0A1B0CYS2"/>
<dbReference type="PANTHER" id="PTHR45712:SF22">
    <property type="entry name" value="INSULIN-LIKE GROWTH FACTOR-BINDING PROTEIN COMPLEX ACID LABILE SUBUNIT"/>
    <property type="match status" value="1"/>
</dbReference>
<sequence>MLEVDDWVPLNKSFSVHVVHFPRNYLTKVTAFPELPIQELDLSHNEIKSIEKKAFKELRELVYLDLSNNRLDSNAIHPDVFEGHYDPDEFEPLNKLRTLKLNNNNIHTLKSENFEHLPHLRTLSLAGNPFQVIDSQSEMAITSIRYLEVLDLSMMELGSIPTHLLHSPRALKTLNLTDNLLTEIPEALTFAKNLENLYLDNNLIPRLGTNHTKFTLMPTMQFLSVSYMPLLERVEHGAFSNLIGLKTLRLSENPKLNFIHADALSRQALPSQQQPHHN</sequence>
<dbReference type="InterPro" id="IPR050333">
    <property type="entry name" value="SLRP"/>
</dbReference>
<dbReference type="PRINTS" id="PR00019">
    <property type="entry name" value="LEURICHRPT"/>
</dbReference>
<name>A0A1B0CYS2_PHLPP</name>
<accession>A0A1B0CYS2</accession>
<dbReference type="VEuPathDB" id="VectorBase:PPAPM1_001780"/>
<dbReference type="PANTHER" id="PTHR45712">
    <property type="entry name" value="AGAP008170-PA"/>
    <property type="match status" value="1"/>
</dbReference>
<proteinExistence type="predicted"/>
<dbReference type="EnsemblMetazoa" id="PPAI000244-RA">
    <property type="protein sequence ID" value="PPAI000244-PA"/>
    <property type="gene ID" value="PPAI000244"/>
</dbReference>
<evidence type="ECO:0000313" key="1">
    <source>
        <dbReference type="EnsemblMetazoa" id="PPAI000244-PA"/>
    </source>
</evidence>
<dbReference type="SUPFAM" id="SSF52058">
    <property type="entry name" value="L domain-like"/>
    <property type="match status" value="1"/>
</dbReference>
<dbReference type="Pfam" id="PF13855">
    <property type="entry name" value="LRR_8"/>
    <property type="match status" value="3"/>
</dbReference>
<dbReference type="Gene3D" id="3.80.10.10">
    <property type="entry name" value="Ribonuclease Inhibitor"/>
    <property type="match status" value="3"/>
</dbReference>
<dbReference type="SMART" id="SM00369">
    <property type="entry name" value="LRR_TYP"/>
    <property type="match status" value="6"/>
</dbReference>
<keyword evidence="2" id="KW-1185">Reference proteome</keyword>
<dbReference type="InterPro" id="IPR001611">
    <property type="entry name" value="Leu-rich_rpt"/>
</dbReference>
<dbReference type="Proteomes" id="UP000092462">
    <property type="component" value="Unassembled WGS sequence"/>
</dbReference>
<dbReference type="InterPro" id="IPR003591">
    <property type="entry name" value="Leu-rich_rpt_typical-subtyp"/>
</dbReference>
<protein>
    <submittedName>
        <fullName evidence="1">Uncharacterized protein</fullName>
    </submittedName>
</protein>
<dbReference type="VEuPathDB" id="VectorBase:PPAI000244"/>
<organism evidence="1 2">
    <name type="scientific">Phlebotomus papatasi</name>
    <name type="common">Sandfly</name>
    <dbReference type="NCBI Taxonomy" id="29031"/>
    <lineage>
        <taxon>Eukaryota</taxon>
        <taxon>Metazoa</taxon>
        <taxon>Ecdysozoa</taxon>
        <taxon>Arthropoda</taxon>
        <taxon>Hexapoda</taxon>
        <taxon>Insecta</taxon>
        <taxon>Pterygota</taxon>
        <taxon>Neoptera</taxon>
        <taxon>Endopterygota</taxon>
        <taxon>Diptera</taxon>
        <taxon>Nematocera</taxon>
        <taxon>Psychodoidea</taxon>
        <taxon>Psychodidae</taxon>
        <taxon>Phlebotomus</taxon>
        <taxon>Phlebotomus</taxon>
    </lineage>
</organism>
<dbReference type="PROSITE" id="PS51450">
    <property type="entry name" value="LRR"/>
    <property type="match status" value="3"/>
</dbReference>
<evidence type="ECO:0000313" key="2">
    <source>
        <dbReference type="Proteomes" id="UP000092462"/>
    </source>
</evidence>
<reference evidence="1" key="1">
    <citation type="submission" date="2022-08" db="UniProtKB">
        <authorList>
            <consortium name="EnsemblMetazoa"/>
        </authorList>
    </citation>
    <scope>IDENTIFICATION</scope>
    <source>
        <strain evidence="1">Israel</strain>
    </source>
</reference>